<dbReference type="SUPFAM" id="SSF54427">
    <property type="entry name" value="NTF2-like"/>
    <property type="match status" value="1"/>
</dbReference>
<dbReference type="Proteomes" id="UP000427769">
    <property type="component" value="Chromosome"/>
</dbReference>
<dbReference type="EMBL" id="AP021875">
    <property type="protein sequence ID" value="BBO77514.1"/>
    <property type="molecule type" value="Genomic_DNA"/>
</dbReference>
<dbReference type="Pfam" id="PF07366">
    <property type="entry name" value="SnoaL"/>
    <property type="match status" value="1"/>
</dbReference>
<dbReference type="InterPro" id="IPR009959">
    <property type="entry name" value="Cyclase_SnoaL-like"/>
</dbReference>
<gene>
    <name evidence="1" type="ORF">DSCW_49310</name>
</gene>
<evidence type="ECO:0000313" key="2">
    <source>
        <dbReference type="Proteomes" id="UP000427769"/>
    </source>
</evidence>
<dbReference type="KEGG" id="dwd:DSCW_49310"/>
<organism evidence="1 2">
    <name type="scientific">Desulfosarcina widdelii</name>
    <dbReference type="NCBI Taxonomy" id="947919"/>
    <lineage>
        <taxon>Bacteria</taxon>
        <taxon>Pseudomonadati</taxon>
        <taxon>Thermodesulfobacteriota</taxon>
        <taxon>Desulfobacteria</taxon>
        <taxon>Desulfobacterales</taxon>
        <taxon>Desulfosarcinaceae</taxon>
        <taxon>Desulfosarcina</taxon>
    </lineage>
</organism>
<keyword evidence="2" id="KW-1185">Reference proteome</keyword>
<dbReference type="PANTHER" id="PTHR38436">
    <property type="entry name" value="POLYKETIDE CYCLASE SNOAL-LIKE DOMAIN"/>
    <property type="match status" value="1"/>
</dbReference>
<evidence type="ECO:0008006" key="3">
    <source>
        <dbReference type="Google" id="ProtNLM"/>
    </source>
</evidence>
<dbReference type="Gene3D" id="3.10.450.50">
    <property type="match status" value="1"/>
</dbReference>
<dbReference type="GO" id="GO:0030638">
    <property type="term" value="P:polyketide metabolic process"/>
    <property type="evidence" value="ECO:0007669"/>
    <property type="project" value="InterPro"/>
</dbReference>
<dbReference type="AlphaFoldDB" id="A0A5K7ZGP9"/>
<name>A0A5K7ZGP9_9BACT</name>
<reference evidence="1 2" key="1">
    <citation type="submission" date="2019-11" db="EMBL/GenBank/DDBJ databases">
        <title>Comparative genomics of hydrocarbon-degrading Desulfosarcina strains.</title>
        <authorList>
            <person name="Watanabe M."/>
            <person name="Kojima H."/>
            <person name="Fukui M."/>
        </authorList>
    </citation>
    <scope>NUCLEOTIDE SEQUENCE [LARGE SCALE GENOMIC DNA]</scope>
    <source>
        <strain evidence="1 2">PP31</strain>
    </source>
</reference>
<dbReference type="InterPro" id="IPR032710">
    <property type="entry name" value="NTF2-like_dom_sf"/>
</dbReference>
<dbReference type="RefSeq" id="WP_197740419.1">
    <property type="nucleotide sequence ID" value="NZ_AP021875.1"/>
</dbReference>
<proteinExistence type="predicted"/>
<accession>A0A5K7ZGP9</accession>
<sequence>MSQTIEDNMLRFVSEVINQGNFDVVDEIADPNYVYRSPDEELHGTEALKGFLARYRTAFPDLRMAIDELVVANDTAVIFFTLTGTHEGPLMGIAPTGKEMRAHGVVRSRFEEGRIVEEWEVLDQLAILTQLGVVSLPP</sequence>
<evidence type="ECO:0000313" key="1">
    <source>
        <dbReference type="EMBL" id="BBO77514.1"/>
    </source>
</evidence>
<dbReference type="PANTHER" id="PTHR38436:SF1">
    <property type="entry name" value="ESTER CYCLASE"/>
    <property type="match status" value="1"/>
</dbReference>
<protein>
    <recommendedName>
        <fullName evidence="3">Ester cyclase</fullName>
    </recommendedName>
</protein>